<dbReference type="RefSeq" id="WP_267533075.1">
    <property type="nucleotide sequence ID" value="NZ_JAPNKA010000001.1"/>
</dbReference>
<dbReference type="Proteomes" id="UP001207654">
    <property type="component" value="Unassembled WGS sequence"/>
</dbReference>
<gene>
    <name evidence="2" type="ORF">OV287_06315</name>
</gene>
<evidence type="ECO:0000313" key="2">
    <source>
        <dbReference type="EMBL" id="MCY1074093.1"/>
    </source>
</evidence>
<organism evidence="2 3">
    <name type="scientific">Archangium lansingense</name>
    <dbReference type="NCBI Taxonomy" id="2995310"/>
    <lineage>
        <taxon>Bacteria</taxon>
        <taxon>Pseudomonadati</taxon>
        <taxon>Myxococcota</taxon>
        <taxon>Myxococcia</taxon>
        <taxon>Myxococcales</taxon>
        <taxon>Cystobacterineae</taxon>
        <taxon>Archangiaceae</taxon>
        <taxon>Archangium</taxon>
    </lineage>
</organism>
<sequence>MSDSDHIKLEDYKDLHQPKGGAGGKGCLWEHESEYKEGHRCSHRWQAYEHAKEDKHLYNYPAYKSLSVDHKPSRRDSFPTAAYAGPKTRRPTDTYAMRNTFSGYGVTPISEPLKKKPRPGQWNLEYPGNFTDKIVKPYWHNAHHIIPRSVLQDELQEASKDDARIAPMIAQGLLRAEYNLNDKLNMVILPMDRAVAEALGLPRHLLGHQAKVGEDLFGKRRETDHPNYSNRVRILMRPVMNQYRAIMAAKLKEDHPGPPDALARQQLEQVSRTIYKAIVTAGKFMKGKSLDELKFGGVGGR</sequence>
<dbReference type="EMBL" id="JAPNKA010000001">
    <property type="protein sequence ID" value="MCY1074093.1"/>
    <property type="molecule type" value="Genomic_DNA"/>
</dbReference>
<feature type="compositionally biased region" description="Basic and acidic residues" evidence="1">
    <location>
        <begin position="1"/>
        <end position="17"/>
    </location>
</feature>
<evidence type="ECO:0000313" key="3">
    <source>
        <dbReference type="Proteomes" id="UP001207654"/>
    </source>
</evidence>
<feature type="region of interest" description="Disordered" evidence="1">
    <location>
        <begin position="1"/>
        <end position="22"/>
    </location>
</feature>
<reference evidence="2 3" key="1">
    <citation type="submission" date="2022-11" db="EMBL/GenBank/DDBJ databases">
        <title>Minimal conservation of predation-associated metabolite biosynthetic gene clusters underscores biosynthetic potential of Myxococcota including descriptions for ten novel species: Archangium lansinium sp. nov., Myxococcus landrumus sp. nov., Nannocystis bai.</title>
        <authorList>
            <person name="Ahearne A."/>
            <person name="Stevens C."/>
            <person name="Phillips K."/>
        </authorList>
    </citation>
    <scope>NUCLEOTIDE SEQUENCE [LARGE SCALE GENOMIC DNA]</scope>
    <source>
        <strain evidence="2 3">MIWBW</strain>
    </source>
</reference>
<name>A0ABT3ZXI3_9BACT</name>
<proteinExistence type="predicted"/>
<comment type="caution">
    <text evidence="2">The sequence shown here is derived from an EMBL/GenBank/DDBJ whole genome shotgun (WGS) entry which is preliminary data.</text>
</comment>
<accession>A0ABT3ZXI3</accession>
<evidence type="ECO:0000256" key="1">
    <source>
        <dbReference type="SAM" id="MobiDB-lite"/>
    </source>
</evidence>
<protein>
    <submittedName>
        <fullName evidence="2">AHH domain-containing protein</fullName>
    </submittedName>
</protein>
<keyword evidence="3" id="KW-1185">Reference proteome</keyword>